<organism evidence="6 7">
    <name type="scientific">Zingiber officinale</name>
    <name type="common">Ginger</name>
    <name type="synonym">Amomum zingiber</name>
    <dbReference type="NCBI Taxonomy" id="94328"/>
    <lineage>
        <taxon>Eukaryota</taxon>
        <taxon>Viridiplantae</taxon>
        <taxon>Streptophyta</taxon>
        <taxon>Embryophyta</taxon>
        <taxon>Tracheophyta</taxon>
        <taxon>Spermatophyta</taxon>
        <taxon>Magnoliopsida</taxon>
        <taxon>Liliopsida</taxon>
        <taxon>Zingiberales</taxon>
        <taxon>Zingiberaceae</taxon>
        <taxon>Zingiber</taxon>
    </lineage>
</organism>
<feature type="transmembrane region" description="Helical" evidence="5">
    <location>
        <begin position="41"/>
        <end position="64"/>
    </location>
</feature>
<gene>
    <name evidence="6" type="ORF">ZIOFF_055274</name>
</gene>
<dbReference type="Proteomes" id="UP000734854">
    <property type="component" value="Unassembled WGS sequence"/>
</dbReference>
<keyword evidence="7" id="KW-1185">Reference proteome</keyword>
<evidence type="ECO:0000256" key="3">
    <source>
        <dbReference type="ARBA" id="ARBA00022729"/>
    </source>
</evidence>
<reference evidence="6 7" key="1">
    <citation type="submission" date="2020-08" db="EMBL/GenBank/DDBJ databases">
        <title>Plant Genome Project.</title>
        <authorList>
            <person name="Zhang R.-G."/>
        </authorList>
    </citation>
    <scope>NUCLEOTIDE SEQUENCE [LARGE SCALE GENOMIC DNA]</scope>
    <source>
        <tissue evidence="6">Rhizome</tissue>
    </source>
</reference>
<dbReference type="PANTHER" id="PTHR33136:SF13">
    <property type="entry name" value="OS10G0328900 PROTEIN"/>
    <property type="match status" value="1"/>
</dbReference>
<protein>
    <recommendedName>
        <fullName evidence="8">Rapid alkalinization factor-like</fullName>
    </recommendedName>
</protein>
<evidence type="ECO:0000313" key="6">
    <source>
        <dbReference type="EMBL" id="KAG6486695.1"/>
    </source>
</evidence>
<evidence type="ECO:0000256" key="2">
    <source>
        <dbReference type="ARBA" id="ARBA00022702"/>
    </source>
</evidence>
<evidence type="ECO:0000256" key="5">
    <source>
        <dbReference type="SAM" id="Phobius"/>
    </source>
</evidence>
<keyword evidence="5" id="KW-0472">Membrane</keyword>
<dbReference type="GO" id="GO:0005179">
    <property type="term" value="F:hormone activity"/>
    <property type="evidence" value="ECO:0007669"/>
    <property type="project" value="UniProtKB-KW"/>
</dbReference>
<name>A0A8J5KS58_ZINOF</name>
<sequence>MLSAKLNVRKHGRPAFCFLVPGEREGGITPQHQMAKLRPTALTFLLVATALLFHASAGGVPLGWIPSSSHSDCRGSLAECLVGDEFDLGSEVSRRILATSGYISYSALRRDTTPCSRRGVSYYNCRPGAQANPYYRSCSTISHCRG</sequence>
<comment type="caution">
    <text evidence="6">The sequence shown here is derived from an EMBL/GenBank/DDBJ whole genome shotgun (WGS) entry which is preliminary data.</text>
</comment>
<dbReference type="GO" id="GO:0009506">
    <property type="term" value="C:plasmodesma"/>
    <property type="evidence" value="ECO:0007669"/>
    <property type="project" value="TreeGrafter"/>
</dbReference>
<comment type="similarity">
    <text evidence="1">Belongs to the plant rapid alkalinization factor (RALF) family.</text>
</comment>
<dbReference type="InterPro" id="IPR008801">
    <property type="entry name" value="RALF"/>
</dbReference>
<accession>A0A8J5KS58</accession>
<keyword evidence="5" id="KW-1133">Transmembrane helix</keyword>
<keyword evidence="2" id="KW-0372">Hormone</keyword>
<evidence type="ECO:0000313" key="7">
    <source>
        <dbReference type="Proteomes" id="UP000734854"/>
    </source>
</evidence>
<dbReference type="AlphaFoldDB" id="A0A8J5KS58"/>
<proteinExistence type="inferred from homology"/>
<dbReference type="GO" id="GO:0019722">
    <property type="term" value="P:calcium-mediated signaling"/>
    <property type="evidence" value="ECO:0007669"/>
    <property type="project" value="TreeGrafter"/>
</dbReference>
<dbReference type="Pfam" id="PF05498">
    <property type="entry name" value="RALF"/>
    <property type="match status" value="1"/>
</dbReference>
<dbReference type="PANTHER" id="PTHR33136">
    <property type="entry name" value="RAPID ALKALINIZATION FACTOR-LIKE"/>
    <property type="match status" value="1"/>
</dbReference>
<keyword evidence="5" id="KW-0812">Transmembrane</keyword>
<evidence type="ECO:0008006" key="8">
    <source>
        <dbReference type="Google" id="ProtNLM"/>
    </source>
</evidence>
<evidence type="ECO:0000256" key="4">
    <source>
        <dbReference type="ARBA" id="ARBA00023157"/>
    </source>
</evidence>
<evidence type="ECO:0000256" key="1">
    <source>
        <dbReference type="ARBA" id="ARBA00009178"/>
    </source>
</evidence>
<keyword evidence="3" id="KW-0732">Signal</keyword>
<dbReference type="EMBL" id="JACMSC010000015">
    <property type="protein sequence ID" value="KAG6486695.1"/>
    <property type="molecule type" value="Genomic_DNA"/>
</dbReference>
<keyword evidence="4" id="KW-1015">Disulfide bond</keyword>